<feature type="chain" id="PRO_5002060480" evidence="1">
    <location>
        <begin position="23"/>
        <end position="80"/>
    </location>
</feature>
<accession>A0A0A9BGP5</accession>
<evidence type="ECO:0000313" key="2">
    <source>
        <dbReference type="EMBL" id="JAD58472.1"/>
    </source>
</evidence>
<reference evidence="2" key="2">
    <citation type="journal article" date="2015" name="Data Brief">
        <title>Shoot transcriptome of the giant reed, Arundo donax.</title>
        <authorList>
            <person name="Barrero R.A."/>
            <person name="Guerrero F.D."/>
            <person name="Moolhuijzen P."/>
            <person name="Goolsby J.A."/>
            <person name="Tidwell J."/>
            <person name="Bellgard S.E."/>
            <person name="Bellgard M.I."/>
        </authorList>
    </citation>
    <scope>NUCLEOTIDE SEQUENCE</scope>
    <source>
        <tissue evidence="2">Shoot tissue taken approximately 20 cm above the soil surface</tissue>
    </source>
</reference>
<sequence>MAMTPPAAASLLHRILLPGAAAGPLFRLAPRSPASVSVALLPRRRRWRGPVQLQSLPPEGASCGGSCARQVVSWLVGFGA</sequence>
<name>A0A0A9BGP5_ARUDO</name>
<reference evidence="2" key="1">
    <citation type="submission" date="2014-09" db="EMBL/GenBank/DDBJ databases">
        <authorList>
            <person name="Magalhaes I.L.F."/>
            <person name="Oliveira U."/>
            <person name="Santos F.R."/>
            <person name="Vidigal T.H.D.A."/>
            <person name="Brescovit A.D."/>
            <person name="Santos A.J."/>
        </authorList>
    </citation>
    <scope>NUCLEOTIDE SEQUENCE</scope>
    <source>
        <tissue evidence="2">Shoot tissue taken approximately 20 cm above the soil surface</tissue>
    </source>
</reference>
<proteinExistence type="predicted"/>
<protein>
    <submittedName>
        <fullName evidence="2">Uncharacterized protein</fullName>
    </submittedName>
</protein>
<dbReference type="EMBL" id="GBRH01239423">
    <property type="protein sequence ID" value="JAD58472.1"/>
    <property type="molecule type" value="Transcribed_RNA"/>
</dbReference>
<dbReference type="AlphaFoldDB" id="A0A0A9BGP5"/>
<organism evidence="2">
    <name type="scientific">Arundo donax</name>
    <name type="common">Giant reed</name>
    <name type="synonym">Donax arundinaceus</name>
    <dbReference type="NCBI Taxonomy" id="35708"/>
    <lineage>
        <taxon>Eukaryota</taxon>
        <taxon>Viridiplantae</taxon>
        <taxon>Streptophyta</taxon>
        <taxon>Embryophyta</taxon>
        <taxon>Tracheophyta</taxon>
        <taxon>Spermatophyta</taxon>
        <taxon>Magnoliopsida</taxon>
        <taxon>Liliopsida</taxon>
        <taxon>Poales</taxon>
        <taxon>Poaceae</taxon>
        <taxon>PACMAD clade</taxon>
        <taxon>Arundinoideae</taxon>
        <taxon>Arundineae</taxon>
        <taxon>Arundo</taxon>
    </lineage>
</organism>
<feature type="signal peptide" evidence="1">
    <location>
        <begin position="1"/>
        <end position="22"/>
    </location>
</feature>
<evidence type="ECO:0000256" key="1">
    <source>
        <dbReference type="SAM" id="SignalP"/>
    </source>
</evidence>
<keyword evidence="1" id="KW-0732">Signal</keyword>